<keyword evidence="2" id="KW-1185">Reference proteome</keyword>
<protein>
    <submittedName>
        <fullName evidence="1">Uncharacterized protein</fullName>
    </submittedName>
</protein>
<evidence type="ECO:0000313" key="1">
    <source>
        <dbReference type="EMBL" id="BCI64693.1"/>
    </source>
</evidence>
<organism evidence="1 2">
    <name type="scientific">Coprobacter secundus subsp. similis</name>
    <dbReference type="NCBI Taxonomy" id="2751153"/>
    <lineage>
        <taxon>Bacteria</taxon>
        <taxon>Pseudomonadati</taxon>
        <taxon>Bacteroidota</taxon>
        <taxon>Bacteroidia</taxon>
        <taxon>Bacteroidales</taxon>
        <taxon>Barnesiellaceae</taxon>
        <taxon>Coprobacter</taxon>
    </lineage>
</organism>
<reference evidence="2" key="1">
    <citation type="submission" date="2020-07" db="EMBL/GenBank/DDBJ databases">
        <title>Complete genome sequencing of Coprobacter sp. strain 2CBH44.</title>
        <authorList>
            <person name="Sakamoto M."/>
            <person name="Murakami T."/>
            <person name="Mori H."/>
        </authorList>
    </citation>
    <scope>NUCLEOTIDE SEQUENCE [LARGE SCALE GENOMIC DNA]</scope>
    <source>
        <strain evidence="2">2CBH44</strain>
    </source>
</reference>
<proteinExistence type="predicted"/>
<name>A0A7G1I0D2_9BACT</name>
<dbReference type="KEGG" id="copr:Cop2CBH44_30460"/>
<dbReference type="AlphaFoldDB" id="A0A7G1I0D2"/>
<evidence type="ECO:0000313" key="2">
    <source>
        <dbReference type="Proteomes" id="UP000594042"/>
    </source>
</evidence>
<sequence length="36" mass="4056">MNKKAGGPSQASALMNKQMNKTLFIEKYIVQLVFLL</sequence>
<dbReference type="Proteomes" id="UP000594042">
    <property type="component" value="Chromosome"/>
</dbReference>
<dbReference type="EMBL" id="AP023322">
    <property type="protein sequence ID" value="BCI64693.1"/>
    <property type="molecule type" value="Genomic_DNA"/>
</dbReference>
<gene>
    <name evidence="1" type="ORF">Cop2CBH44_30460</name>
</gene>
<accession>A0A7G1I0D2</accession>